<keyword evidence="9" id="KW-1185">Reference proteome</keyword>
<comment type="caution">
    <text evidence="6">Lacks conserved residue(s) required for the propagation of feature annotation.</text>
</comment>
<dbReference type="Pfam" id="PF14487">
    <property type="entry name" value="DarT"/>
    <property type="match status" value="1"/>
</dbReference>
<dbReference type="PROSITE" id="PS52018">
    <property type="entry name" value="DART"/>
    <property type="match status" value="1"/>
</dbReference>
<dbReference type="InterPro" id="IPR029494">
    <property type="entry name" value="DarT"/>
</dbReference>
<dbReference type="GO" id="GO:0016779">
    <property type="term" value="F:nucleotidyltransferase activity"/>
    <property type="evidence" value="ECO:0007669"/>
    <property type="project" value="UniProtKB-UniRule"/>
</dbReference>
<evidence type="ECO:0000313" key="9">
    <source>
        <dbReference type="Proteomes" id="UP000195963"/>
    </source>
</evidence>
<gene>
    <name evidence="8" type="ORF">PMAL9190_03313</name>
</gene>
<name>A0A1Y6MQD7_9GAMM</name>
<evidence type="ECO:0000313" key="8">
    <source>
        <dbReference type="EMBL" id="SMY38008.1"/>
    </source>
</evidence>
<feature type="domain" description="DarT" evidence="7">
    <location>
        <begin position="16"/>
        <end position="206"/>
    </location>
</feature>
<accession>A0A1Y6MQD7</accession>
<dbReference type="GO" id="GO:0016757">
    <property type="term" value="F:glycosyltransferase activity"/>
    <property type="evidence" value="ECO:0007669"/>
    <property type="project" value="UniProtKB-UniRule"/>
</dbReference>
<dbReference type="EMBL" id="FYAK01000010">
    <property type="protein sequence ID" value="SMY38008.1"/>
    <property type="molecule type" value="Genomic_DNA"/>
</dbReference>
<feature type="binding site" evidence="6">
    <location>
        <begin position="20"/>
        <end position="22"/>
    </location>
    <ligand>
        <name>NAD(+)</name>
        <dbReference type="ChEBI" id="CHEBI:57540"/>
    </ligand>
</feature>
<dbReference type="GO" id="GO:0003677">
    <property type="term" value="F:DNA binding"/>
    <property type="evidence" value="ECO:0007669"/>
    <property type="project" value="UniProtKB-UniRule"/>
</dbReference>
<keyword evidence="4 6" id="KW-0548">Nucleotidyltransferase</keyword>
<evidence type="ECO:0000256" key="2">
    <source>
        <dbReference type="ARBA" id="ARBA00022676"/>
    </source>
</evidence>
<feature type="active site" evidence="6">
    <location>
        <position position="156"/>
    </location>
</feature>
<dbReference type="Proteomes" id="UP000195963">
    <property type="component" value="Unassembled WGS sequence"/>
</dbReference>
<feature type="binding site" evidence="6">
    <location>
        <position position="55"/>
    </location>
    <ligand>
        <name>NAD(+)</name>
        <dbReference type="ChEBI" id="CHEBI:57540"/>
    </ligand>
</feature>
<evidence type="ECO:0000256" key="6">
    <source>
        <dbReference type="PROSITE-ProRule" id="PRU01362"/>
    </source>
</evidence>
<keyword evidence="2 6" id="KW-0328">Glycosyltransferase</keyword>
<evidence type="ECO:0000256" key="3">
    <source>
        <dbReference type="ARBA" id="ARBA00022679"/>
    </source>
</evidence>
<proteinExistence type="inferred from homology"/>
<keyword evidence="3 6" id="KW-0808">Transferase</keyword>
<keyword evidence="1 6" id="KW-1277">Toxin-antitoxin system</keyword>
<protein>
    <recommendedName>
        <fullName evidence="7">DarT domain-containing protein</fullName>
    </recommendedName>
</protein>
<evidence type="ECO:0000259" key="7">
    <source>
        <dbReference type="PROSITE" id="PS52018"/>
    </source>
</evidence>
<comment type="catalytic activity">
    <reaction evidence="6">
        <text>a thymidine in DNA + NAD(+) = an N-(ADP-alpha-D-ribosyl)-thymidine in DNA + nicotinamide + H(+)</text>
        <dbReference type="Rhea" id="RHEA:71651"/>
        <dbReference type="Rhea" id="RHEA-COMP:13556"/>
        <dbReference type="Rhea" id="RHEA-COMP:18051"/>
        <dbReference type="ChEBI" id="CHEBI:15378"/>
        <dbReference type="ChEBI" id="CHEBI:17154"/>
        <dbReference type="ChEBI" id="CHEBI:57540"/>
        <dbReference type="ChEBI" id="CHEBI:137386"/>
        <dbReference type="ChEBI" id="CHEBI:191199"/>
    </reaction>
</comment>
<dbReference type="RefSeq" id="WP_087846120.1">
    <property type="nucleotide sequence ID" value="NZ_FYAK01000010.1"/>
</dbReference>
<evidence type="ECO:0000256" key="5">
    <source>
        <dbReference type="ARBA" id="ARBA00023125"/>
    </source>
</evidence>
<reference evidence="9" key="1">
    <citation type="submission" date="2017-06" db="EMBL/GenBank/DDBJ databases">
        <authorList>
            <person name="Rodrigo-Torres L."/>
            <person name="Arahal R.D."/>
            <person name="Lucena T."/>
        </authorList>
    </citation>
    <scope>NUCLEOTIDE SEQUENCE [LARGE SCALE GENOMIC DNA]</scope>
    <source>
        <strain evidence="9">CECT 9190</strain>
    </source>
</reference>
<dbReference type="AlphaFoldDB" id="A0A1Y6MQD7"/>
<keyword evidence="5 6" id="KW-0238">DNA-binding</keyword>
<evidence type="ECO:0000256" key="1">
    <source>
        <dbReference type="ARBA" id="ARBA00022649"/>
    </source>
</evidence>
<evidence type="ECO:0000256" key="4">
    <source>
        <dbReference type="ARBA" id="ARBA00022695"/>
    </source>
</evidence>
<comment type="similarity">
    <text evidence="6">Belongs to the DarT ADP-ribosyltransferase family.</text>
</comment>
<organism evidence="8 9">
    <name type="scientific">Photobacterium malacitanum</name>
    <dbReference type="NCBI Taxonomy" id="2204294"/>
    <lineage>
        <taxon>Bacteria</taxon>
        <taxon>Pseudomonadati</taxon>
        <taxon>Pseudomonadota</taxon>
        <taxon>Gammaproteobacteria</taxon>
        <taxon>Vibrionales</taxon>
        <taxon>Vibrionaceae</taxon>
        <taxon>Photobacterium</taxon>
    </lineage>
</organism>
<feature type="active site" description="Proton acceptor" evidence="6">
    <location>
        <position position="55"/>
    </location>
</feature>
<sequence>MEKEQIKNVIAQRQIPFLVHFTNLKNLESIFSNGLVPRTQLDASNVKYESNDEVRLDGHADSLSISVAFPNCQMFYKLRNNSDDKFCVLGLSPELLLNHTSAFCKYNAADAAISSQNIETLKTAEAFEGMFADLPTQRSRVDQKLKDYDPTDVQAEILVFDTIPKGYIGAVVFPDKESEKQFKDIIGGCKSYVHNPNKGLYGTRTFAREY</sequence>